<dbReference type="PANTHER" id="PTHR15272:SF0">
    <property type="entry name" value="CHROMATIN ASSEMBLY FACTOR 1 SUBUNIT A"/>
    <property type="match status" value="1"/>
</dbReference>
<feature type="compositionally biased region" description="Polar residues" evidence="5">
    <location>
        <begin position="1042"/>
        <end position="1063"/>
    </location>
</feature>
<feature type="compositionally biased region" description="Acidic residues" evidence="5">
    <location>
        <begin position="867"/>
        <end position="886"/>
    </location>
</feature>
<gene>
    <name evidence="7" type="ORF">FCC1311_054262</name>
</gene>
<dbReference type="InterPro" id="IPR022043">
    <property type="entry name" value="CAF1A_DD"/>
</dbReference>
<feature type="compositionally biased region" description="Basic and acidic residues" evidence="5">
    <location>
        <begin position="111"/>
        <end position="126"/>
    </location>
</feature>
<evidence type="ECO:0000256" key="1">
    <source>
        <dbReference type="ARBA" id="ARBA00004123"/>
    </source>
</evidence>
<feature type="compositionally biased region" description="Basic and acidic residues" evidence="5">
    <location>
        <begin position="1064"/>
        <end position="1073"/>
    </location>
</feature>
<dbReference type="GO" id="GO:0033186">
    <property type="term" value="C:CAF-1 complex"/>
    <property type="evidence" value="ECO:0007669"/>
    <property type="project" value="TreeGrafter"/>
</dbReference>
<feature type="compositionally biased region" description="Polar residues" evidence="5">
    <location>
        <begin position="762"/>
        <end position="771"/>
    </location>
</feature>
<feature type="domain" description="Chromatin assembly factor 1 subunit A dimerization" evidence="6">
    <location>
        <begin position="788"/>
        <end position="856"/>
    </location>
</feature>
<dbReference type="InParanoid" id="A0A2R5GMW1"/>
<feature type="compositionally biased region" description="Basic and acidic residues" evidence="5">
    <location>
        <begin position="1008"/>
        <end position="1020"/>
    </location>
</feature>
<feature type="region of interest" description="Disordered" evidence="5">
    <location>
        <begin position="1"/>
        <end position="285"/>
    </location>
</feature>
<feature type="compositionally biased region" description="Basic and acidic residues" evidence="5">
    <location>
        <begin position="14"/>
        <end position="25"/>
    </location>
</feature>
<comment type="subcellular location">
    <subcellularLocation>
        <location evidence="1">Nucleus</location>
    </subcellularLocation>
</comment>
<dbReference type="GO" id="GO:0006281">
    <property type="term" value="P:DNA repair"/>
    <property type="evidence" value="ECO:0007669"/>
    <property type="project" value="UniProtKB-KW"/>
</dbReference>
<keyword evidence="3" id="KW-0234">DNA repair</keyword>
<sequence>MPRIPKAVQNAAKKNAEETKHKDGDGTAAATPAISGSLKLTSTKNKTEGSPIASGAKRKPPQAEMPDQDVVETASEISPPRPAKKVRPITAFFQQRKADAVPAATKKIVSARKDDDGDLEMREADHLANISETKSPSQAIGPETSVSRNDAVSNDDVDENDECIKVDESSDGADDSNNDSEDSDEDEDKNDNDNKDVDNDLDEDEDDEDNEDEDNEDEDDGNGDVDDQELESDDKDSHEGEEADPDDEDNSVEVVEKNEEEAKTKGKGQARAKSNSSVSDLLAPGVKANKTALKKLANIIYESQPAAKLKPAIVRAAHKPSKMSIRDLNTQLSHMAEHVRRDNDSTRRWWLKEDFKHLVSDKVAAKVEKALAAHLEALSRDQEAAKGKRRNADAAKAAAPSPKRQKTTVKTKAEATASSPADITEEEDPRIATQMKHREAWLDEARALHAKGGVHADEMPAIPTEVPDDFSSEEAQVYLASRMQGRGEPLEDLSTEIATALGKECNPELHEQMLLLAERKALGEKRKNAIAKSDTTPDMLWRWEVASQNLLPEKSQKTVIENRRLLAHLTKRIGATQKVLKSLRTNHGQTKETRIARELEVVEKYLREDAVQRQRERERQERAAAREQEKERREHEKEMQRKSREEERETARRAREEAKAHEEAKKQRKKGVPLTNFFSVKAPPASPAQTGPRRASAMAPSPALALSSLTDSSAEKERARVAEEIDRSLREDGPLVLNDWVTRLRDARAKTKAAKANPTPPSDNAKTGGTTNEDKEDPVAEANKCRKKLFHFGENRRPPYFGTFRKKSSKVSGRRPFAQDRALDYEVDSDLDWQDDPDDAESLGGSDAASEDDKELDYQDGWLLRDDEVEYASDAMNDEDGEDEEEPGSHTARPSGSIARRYAVGIVYDRERIEAELNRGKDDVDDDDDDARNLSAYPVVALPPASVVTYEQSVMYFQDPISLEPPSALEIELELLTKADHKKLDAQQQELEKRRKKEEQQRQQQEQQRLKEQAKEEAKRARQAAAEAKREEKKKLKKQKQVQQTLLNVKSKSKSQSDANVSESADKDSKADEFPTRFMPLLVANVHESDQGIHILSKLVSEEIDKVLMKAYVENDFKGDKGEPPKLKSIREAIRDVATRTRKSEPWMVPEAVRQMYPLSS</sequence>
<feature type="compositionally biased region" description="Basic and acidic residues" evidence="5">
    <location>
        <begin position="381"/>
        <end position="393"/>
    </location>
</feature>
<evidence type="ECO:0000256" key="2">
    <source>
        <dbReference type="ARBA" id="ARBA00022763"/>
    </source>
</evidence>
<proteinExistence type="predicted"/>
<feature type="compositionally biased region" description="Acidic residues" evidence="5">
    <location>
        <begin position="169"/>
        <end position="190"/>
    </location>
</feature>
<dbReference type="AlphaFoldDB" id="A0A2R5GMW1"/>
<dbReference type="OrthoDB" id="79480at2759"/>
<organism evidence="7 8">
    <name type="scientific">Hondaea fermentalgiana</name>
    <dbReference type="NCBI Taxonomy" id="2315210"/>
    <lineage>
        <taxon>Eukaryota</taxon>
        <taxon>Sar</taxon>
        <taxon>Stramenopiles</taxon>
        <taxon>Bigyra</taxon>
        <taxon>Labyrinthulomycetes</taxon>
        <taxon>Thraustochytrida</taxon>
        <taxon>Thraustochytriidae</taxon>
        <taxon>Hondaea</taxon>
    </lineage>
</organism>
<feature type="region of interest" description="Disordered" evidence="5">
    <location>
        <begin position="986"/>
        <end position="1073"/>
    </location>
</feature>
<accession>A0A2R5GMW1</accession>
<feature type="compositionally biased region" description="Acidic residues" evidence="5">
    <location>
        <begin position="199"/>
        <end position="234"/>
    </location>
</feature>
<keyword evidence="8" id="KW-1185">Reference proteome</keyword>
<reference evidence="7 8" key="1">
    <citation type="submission" date="2017-12" db="EMBL/GenBank/DDBJ databases">
        <title>Sequencing, de novo assembly and annotation of complete genome of a new Thraustochytrid species, strain FCC1311.</title>
        <authorList>
            <person name="Sedici K."/>
            <person name="Godart F."/>
            <person name="Aiese Cigliano R."/>
            <person name="Sanseverino W."/>
            <person name="Barakat M."/>
            <person name="Ortet P."/>
            <person name="Marechal E."/>
            <person name="Cagnac O."/>
            <person name="Amato A."/>
        </authorList>
    </citation>
    <scope>NUCLEOTIDE SEQUENCE [LARGE SCALE GENOMIC DNA]</scope>
</reference>
<dbReference type="EMBL" id="BEYU01000053">
    <property type="protein sequence ID" value="GBG29204.1"/>
    <property type="molecule type" value="Genomic_DNA"/>
</dbReference>
<dbReference type="GO" id="GO:0005634">
    <property type="term" value="C:nucleus"/>
    <property type="evidence" value="ECO:0007669"/>
    <property type="project" value="UniProtKB-SubCell"/>
</dbReference>
<feature type="compositionally biased region" description="Basic residues" evidence="5">
    <location>
        <begin position="804"/>
        <end position="813"/>
    </location>
</feature>
<dbReference type="Pfam" id="PF12253">
    <property type="entry name" value="CAF1A_dimeriz"/>
    <property type="match status" value="1"/>
</dbReference>
<evidence type="ECO:0000313" key="8">
    <source>
        <dbReference type="Proteomes" id="UP000241890"/>
    </source>
</evidence>
<evidence type="ECO:0000256" key="4">
    <source>
        <dbReference type="ARBA" id="ARBA00023242"/>
    </source>
</evidence>
<evidence type="ECO:0000313" key="7">
    <source>
        <dbReference type="EMBL" id="GBG29204.1"/>
    </source>
</evidence>
<dbReference type="PANTHER" id="PTHR15272">
    <property type="entry name" value="CHROMATIN ASSEMBLY FACTOR 1 SUBUNIT A CAF-1 SUBUNIT A"/>
    <property type="match status" value="1"/>
</dbReference>
<feature type="region of interest" description="Disordered" evidence="5">
    <location>
        <begin position="748"/>
        <end position="897"/>
    </location>
</feature>
<dbReference type="Proteomes" id="UP000241890">
    <property type="component" value="Unassembled WGS sequence"/>
</dbReference>
<feature type="compositionally biased region" description="Acidic residues" evidence="5">
    <location>
        <begin position="241"/>
        <end position="251"/>
    </location>
</feature>
<feature type="compositionally biased region" description="Low complexity" evidence="5">
    <location>
        <begin position="695"/>
        <end position="712"/>
    </location>
</feature>
<evidence type="ECO:0000256" key="3">
    <source>
        <dbReference type="ARBA" id="ARBA00023204"/>
    </source>
</evidence>
<evidence type="ECO:0000256" key="5">
    <source>
        <dbReference type="SAM" id="MobiDB-lite"/>
    </source>
</evidence>
<dbReference type="GO" id="GO:0006334">
    <property type="term" value="P:nucleosome assembly"/>
    <property type="evidence" value="ECO:0007669"/>
    <property type="project" value="TreeGrafter"/>
</dbReference>
<feature type="compositionally biased region" description="Basic and acidic residues" evidence="5">
    <location>
        <begin position="986"/>
        <end position="1001"/>
    </location>
</feature>
<feature type="compositionally biased region" description="Basic and acidic residues" evidence="5">
    <location>
        <begin position="611"/>
        <end position="665"/>
    </location>
</feature>
<comment type="caution">
    <text evidence="7">The sequence shown here is derived from an EMBL/GenBank/DDBJ whole genome shotgun (WGS) entry which is preliminary data.</text>
</comment>
<name>A0A2R5GMW1_9STRA</name>
<feature type="region of interest" description="Disordered" evidence="5">
    <location>
        <begin position="381"/>
        <end position="429"/>
    </location>
</feature>
<protein>
    <submittedName>
        <fullName evidence="7">Chromatin assembly factor 1 subunit A</fullName>
    </submittedName>
</protein>
<feature type="compositionally biased region" description="Polar residues" evidence="5">
    <location>
        <begin position="130"/>
        <end position="152"/>
    </location>
</feature>
<keyword evidence="2" id="KW-0227">DNA damage</keyword>
<keyword evidence="4" id="KW-0539">Nucleus</keyword>
<feature type="compositionally biased region" description="Acidic residues" evidence="5">
    <location>
        <begin position="825"/>
        <end position="841"/>
    </location>
</feature>
<evidence type="ECO:0000259" key="6">
    <source>
        <dbReference type="Pfam" id="PF12253"/>
    </source>
</evidence>
<feature type="compositionally biased region" description="Basic and acidic residues" evidence="5">
    <location>
        <begin position="254"/>
        <end position="264"/>
    </location>
</feature>
<feature type="region of interest" description="Disordered" evidence="5">
    <location>
        <begin position="915"/>
        <end position="936"/>
    </location>
</feature>
<feature type="region of interest" description="Disordered" evidence="5">
    <location>
        <begin position="611"/>
        <end position="719"/>
    </location>
</feature>